<comment type="caution">
    <text evidence="2">The sequence shown here is derived from an EMBL/GenBank/DDBJ whole genome shotgun (WGS) entry which is preliminary data.</text>
</comment>
<feature type="region of interest" description="Disordered" evidence="1">
    <location>
        <begin position="192"/>
        <end position="243"/>
    </location>
</feature>
<dbReference type="AlphaFoldDB" id="A0AA39JXL4"/>
<evidence type="ECO:0000256" key="1">
    <source>
        <dbReference type="SAM" id="MobiDB-lite"/>
    </source>
</evidence>
<organism evidence="2 3">
    <name type="scientific">Armillaria tabescens</name>
    <name type="common">Ringless honey mushroom</name>
    <name type="synonym">Agaricus tabescens</name>
    <dbReference type="NCBI Taxonomy" id="1929756"/>
    <lineage>
        <taxon>Eukaryota</taxon>
        <taxon>Fungi</taxon>
        <taxon>Dikarya</taxon>
        <taxon>Basidiomycota</taxon>
        <taxon>Agaricomycotina</taxon>
        <taxon>Agaricomycetes</taxon>
        <taxon>Agaricomycetidae</taxon>
        <taxon>Agaricales</taxon>
        <taxon>Marasmiineae</taxon>
        <taxon>Physalacriaceae</taxon>
        <taxon>Desarmillaria</taxon>
    </lineage>
</organism>
<sequence length="243" mass="27856">MIDGFYNVQEARSSIDTLIEDRIKKDPHHLMQIAQDTTAFKEAELAFDDNAQCWCLIHRAETMDAVDEMIFTTTGTLVAMDLPPILKENSGPEEIQISKDIDPKEILRILGGMNMMHTEDNEVSYFRRIINGGKKKYVKVKSQMFRIEDIVETQCLIVFVKCKGGGIRMKVILRALALINCDHTMNVAKNKRFEYKESKGPTEGKHRRGKNTRSREKDEEREEDNEKEGEEGEGKGQAMEVIK</sequence>
<accession>A0AA39JXL4</accession>
<feature type="compositionally biased region" description="Acidic residues" evidence="1">
    <location>
        <begin position="219"/>
        <end position="231"/>
    </location>
</feature>
<dbReference type="GeneID" id="85353483"/>
<reference evidence="2" key="1">
    <citation type="submission" date="2023-06" db="EMBL/GenBank/DDBJ databases">
        <authorList>
            <consortium name="Lawrence Berkeley National Laboratory"/>
            <person name="Ahrendt S."/>
            <person name="Sahu N."/>
            <person name="Indic B."/>
            <person name="Wong-Bajracharya J."/>
            <person name="Merenyi Z."/>
            <person name="Ke H.-M."/>
            <person name="Monk M."/>
            <person name="Kocsube S."/>
            <person name="Drula E."/>
            <person name="Lipzen A."/>
            <person name="Balint B."/>
            <person name="Henrissat B."/>
            <person name="Andreopoulos B."/>
            <person name="Martin F.M."/>
            <person name="Harder C.B."/>
            <person name="Rigling D."/>
            <person name="Ford K.L."/>
            <person name="Foster G.D."/>
            <person name="Pangilinan J."/>
            <person name="Papanicolaou A."/>
            <person name="Barry K."/>
            <person name="LaButti K."/>
            <person name="Viragh M."/>
            <person name="Koriabine M."/>
            <person name="Yan M."/>
            <person name="Riley R."/>
            <person name="Champramary S."/>
            <person name="Plett K.L."/>
            <person name="Tsai I.J."/>
            <person name="Slot J."/>
            <person name="Sipos G."/>
            <person name="Plett J."/>
            <person name="Nagy L.G."/>
            <person name="Grigoriev I.V."/>
        </authorList>
    </citation>
    <scope>NUCLEOTIDE SEQUENCE</scope>
    <source>
        <strain evidence="2">CCBAS 213</strain>
    </source>
</reference>
<dbReference type="RefSeq" id="XP_060327318.1">
    <property type="nucleotide sequence ID" value="XM_060469935.1"/>
</dbReference>
<evidence type="ECO:0000313" key="3">
    <source>
        <dbReference type="Proteomes" id="UP001175211"/>
    </source>
</evidence>
<gene>
    <name evidence="2" type="ORF">EV420DRAFT_1482935</name>
</gene>
<evidence type="ECO:0000313" key="2">
    <source>
        <dbReference type="EMBL" id="KAK0450447.1"/>
    </source>
</evidence>
<dbReference type="Proteomes" id="UP001175211">
    <property type="component" value="Unassembled WGS sequence"/>
</dbReference>
<dbReference type="EMBL" id="JAUEPS010000036">
    <property type="protein sequence ID" value="KAK0450447.1"/>
    <property type="molecule type" value="Genomic_DNA"/>
</dbReference>
<feature type="compositionally biased region" description="Basic and acidic residues" evidence="1">
    <location>
        <begin position="192"/>
        <end position="204"/>
    </location>
</feature>
<proteinExistence type="predicted"/>
<name>A0AA39JXL4_ARMTA</name>
<protein>
    <submittedName>
        <fullName evidence="2">Uncharacterized protein</fullName>
    </submittedName>
</protein>
<keyword evidence="3" id="KW-1185">Reference proteome</keyword>